<dbReference type="EMBL" id="JADFTS010000008">
    <property type="protein sequence ID" value="KAF9593925.1"/>
    <property type="molecule type" value="Genomic_DNA"/>
</dbReference>
<dbReference type="PANTHER" id="PTHR10535">
    <property type="entry name" value="DNA-DIRECTED RNA POLYMERASES I, II, AND III SUBUNIT RPABC1"/>
    <property type="match status" value="1"/>
</dbReference>
<dbReference type="Proteomes" id="UP000631114">
    <property type="component" value="Unassembled WGS sequence"/>
</dbReference>
<comment type="caution">
    <text evidence="4">The sequence shown here is derived from an EMBL/GenBank/DDBJ whole genome shotgun (WGS) entry which is preliminary data.</text>
</comment>
<protein>
    <recommendedName>
        <fullName evidence="3">RNA polymerase subunit H/Rpb5 C-terminal domain-containing protein</fullName>
    </recommendedName>
</protein>
<dbReference type="GO" id="GO:0003899">
    <property type="term" value="F:DNA-directed RNA polymerase activity"/>
    <property type="evidence" value="ECO:0007669"/>
    <property type="project" value="InterPro"/>
</dbReference>
<dbReference type="OrthoDB" id="248779at2759"/>
<dbReference type="SUPFAM" id="SSF55287">
    <property type="entry name" value="RPB5-like RNA polymerase subunit"/>
    <property type="match status" value="1"/>
</dbReference>
<feature type="domain" description="RNA polymerase subunit H/Rpb5 C-terminal" evidence="3">
    <location>
        <begin position="20"/>
        <end position="92"/>
    </location>
</feature>
<dbReference type="PANTHER" id="PTHR10535:SF2">
    <property type="entry name" value="DNA-DIRECTED RNA POLYMERASE V SUBUNIT 5A"/>
    <property type="match status" value="1"/>
</dbReference>
<evidence type="ECO:0000256" key="1">
    <source>
        <dbReference type="ARBA" id="ARBA00004123"/>
    </source>
</evidence>
<dbReference type="GO" id="GO:0006366">
    <property type="term" value="P:transcription by RNA polymerase II"/>
    <property type="evidence" value="ECO:0007669"/>
    <property type="project" value="TreeGrafter"/>
</dbReference>
<proteinExistence type="inferred from homology"/>
<evidence type="ECO:0000256" key="2">
    <source>
        <dbReference type="ARBA" id="ARBA00025765"/>
    </source>
</evidence>
<keyword evidence="5" id="KW-1185">Reference proteome</keyword>
<name>A0A835H7U6_9MAGN</name>
<dbReference type="Pfam" id="PF01191">
    <property type="entry name" value="RNA_pol_Rpb5_C"/>
    <property type="match status" value="1"/>
</dbReference>
<comment type="similarity">
    <text evidence="2">Belongs to the archaeal Rpo5/eukaryotic RPB5 RNA polymerase subunit family.</text>
</comment>
<evidence type="ECO:0000313" key="5">
    <source>
        <dbReference type="Proteomes" id="UP000631114"/>
    </source>
</evidence>
<organism evidence="4 5">
    <name type="scientific">Coptis chinensis</name>
    <dbReference type="NCBI Taxonomy" id="261450"/>
    <lineage>
        <taxon>Eukaryota</taxon>
        <taxon>Viridiplantae</taxon>
        <taxon>Streptophyta</taxon>
        <taxon>Embryophyta</taxon>
        <taxon>Tracheophyta</taxon>
        <taxon>Spermatophyta</taxon>
        <taxon>Magnoliopsida</taxon>
        <taxon>Ranunculales</taxon>
        <taxon>Ranunculaceae</taxon>
        <taxon>Coptidoideae</taxon>
        <taxon>Coptis</taxon>
    </lineage>
</organism>
<dbReference type="FunFam" id="3.90.940.20:FF:000001">
    <property type="entry name" value="DNA-directed RNA polymerases I, II, and III subunit RPABC1"/>
    <property type="match status" value="1"/>
</dbReference>
<dbReference type="InterPro" id="IPR000783">
    <property type="entry name" value="RNA_pol_subH/Rpb5_C"/>
</dbReference>
<gene>
    <name evidence="4" type="ORF">IFM89_026168</name>
</gene>
<dbReference type="InterPro" id="IPR014381">
    <property type="entry name" value="Arch_Rpo5/euc_Rpb5"/>
</dbReference>
<accession>A0A835H7U6</accession>
<dbReference type="InterPro" id="IPR035913">
    <property type="entry name" value="RPB5-like_sf"/>
</dbReference>
<evidence type="ECO:0000259" key="3">
    <source>
        <dbReference type="Pfam" id="PF01191"/>
    </source>
</evidence>
<dbReference type="AlphaFoldDB" id="A0A835H7U6"/>
<dbReference type="GO" id="GO:0003677">
    <property type="term" value="F:DNA binding"/>
    <property type="evidence" value="ECO:0007669"/>
    <property type="project" value="InterPro"/>
</dbReference>
<dbReference type="GO" id="GO:0006362">
    <property type="term" value="P:transcription elongation by RNA polymerase I"/>
    <property type="evidence" value="ECO:0007669"/>
    <property type="project" value="TreeGrafter"/>
</dbReference>
<sequence length="93" mass="10673">MLLIICRLTLPCFQITDLLVNITKHVLMPKHELLSLKEKEKLFKKYSVEENQIPCMLETDAIARYYGLEKGQVVKVTSDGDVTGSHVTYRCVM</sequence>
<comment type="subcellular location">
    <subcellularLocation>
        <location evidence="1">Nucleus</location>
    </subcellularLocation>
</comment>
<evidence type="ECO:0000313" key="4">
    <source>
        <dbReference type="EMBL" id="KAF9593925.1"/>
    </source>
</evidence>
<dbReference type="Gene3D" id="3.90.940.20">
    <property type="entry name" value="RPB5-like RNA polymerase subunit"/>
    <property type="match status" value="1"/>
</dbReference>
<reference evidence="4 5" key="1">
    <citation type="submission" date="2020-10" db="EMBL/GenBank/DDBJ databases">
        <title>The Coptis chinensis genome and diversification of protoberbering-type alkaloids.</title>
        <authorList>
            <person name="Wang B."/>
            <person name="Shu S."/>
            <person name="Song C."/>
            <person name="Liu Y."/>
        </authorList>
    </citation>
    <scope>NUCLEOTIDE SEQUENCE [LARGE SCALE GENOMIC DNA]</scope>
    <source>
        <strain evidence="4">HL-2020</strain>
        <tissue evidence="4">Leaf</tissue>
    </source>
</reference>
<dbReference type="GO" id="GO:0055029">
    <property type="term" value="C:nuclear DNA-directed RNA polymerase complex"/>
    <property type="evidence" value="ECO:0007669"/>
    <property type="project" value="UniProtKB-ARBA"/>
</dbReference>
<dbReference type="GO" id="GO:0042797">
    <property type="term" value="P:tRNA transcription by RNA polymerase III"/>
    <property type="evidence" value="ECO:0007669"/>
    <property type="project" value="TreeGrafter"/>
</dbReference>